<gene>
    <name evidence="2" type="ORF">FBUS_11052</name>
</gene>
<evidence type="ECO:0000313" key="2">
    <source>
        <dbReference type="EMBL" id="KAA0192810.1"/>
    </source>
</evidence>
<name>A0A8E0RWA8_9TREM</name>
<keyword evidence="3" id="KW-1185">Reference proteome</keyword>
<dbReference type="OrthoDB" id="10408297at2759"/>
<proteinExistence type="predicted"/>
<reference evidence="2" key="1">
    <citation type="submission" date="2019-05" db="EMBL/GenBank/DDBJ databases">
        <title>Annotation for the trematode Fasciolopsis buski.</title>
        <authorList>
            <person name="Choi Y.-J."/>
        </authorList>
    </citation>
    <scope>NUCLEOTIDE SEQUENCE</scope>
    <source>
        <strain evidence="2">HT</strain>
        <tissue evidence="2">Whole worm</tissue>
    </source>
</reference>
<comment type="caution">
    <text evidence="2">The sequence shown here is derived from an EMBL/GenBank/DDBJ whole genome shotgun (WGS) entry which is preliminary data.</text>
</comment>
<feature type="region of interest" description="Disordered" evidence="1">
    <location>
        <begin position="176"/>
        <end position="210"/>
    </location>
</feature>
<accession>A0A8E0RWA8</accession>
<dbReference type="EMBL" id="LUCM01005451">
    <property type="protein sequence ID" value="KAA0192810.1"/>
    <property type="molecule type" value="Genomic_DNA"/>
</dbReference>
<evidence type="ECO:0000256" key="1">
    <source>
        <dbReference type="SAM" id="MobiDB-lite"/>
    </source>
</evidence>
<sequence>MSQVSSAGATLTNNITPWSRTPGKPSTGTGILGPCSSNRWQTNCKNSNSVDLSSARRDETAIEDLNTDFDNFVGTGEQPGHMWPPPIFDAARVTDSNASSFPISPSEGSGGSASNQWSVSQFAGGTNSLLGAPGAPPTGSSGSSVCWPVRGSDVTTACVPRAITGQQQQQLLLGPSAVPSADSNRRFPTGASGWPLSPESADLLSGKLHM</sequence>
<dbReference type="AlphaFoldDB" id="A0A8E0RWA8"/>
<dbReference type="Proteomes" id="UP000728185">
    <property type="component" value="Unassembled WGS sequence"/>
</dbReference>
<evidence type="ECO:0000313" key="3">
    <source>
        <dbReference type="Proteomes" id="UP000728185"/>
    </source>
</evidence>
<organism evidence="2 3">
    <name type="scientific">Fasciolopsis buskii</name>
    <dbReference type="NCBI Taxonomy" id="27845"/>
    <lineage>
        <taxon>Eukaryota</taxon>
        <taxon>Metazoa</taxon>
        <taxon>Spiralia</taxon>
        <taxon>Lophotrochozoa</taxon>
        <taxon>Platyhelminthes</taxon>
        <taxon>Trematoda</taxon>
        <taxon>Digenea</taxon>
        <taxon>Plagiorchiida</taxon>
        <taxon>Echinostomata</taxon>
        <taxon>Echinostomatoidea</taxon>
        <taxon>Fasciolidae</taxon>
        <taxon>Fasciolopsis</taxon>
    </lineage>
</organism>
<feature type="region of interest" description="Disordered" evidence="1">
    <location>
        <begin position="1"/>
        <end position="38"/>
    </location>
</feature>
<feature type="region of interest" description="Disordered" evidence="1">
    <location>
        <begin position="98"/>
        <end position="118"/>
    </location>
</feature>
<protein>
    <submittedName>
        <fullName evidence="2">Uncharacterized protein</fullName>
    </submittedName>
</protein>